<dbReference type="Gene3D" id="3.40.50.720">
    <property type="entry name" value="NAD(P)-binding Rossmann-like Domain"/>
    <property type="match status" value="1"/>
</dbReference>
<sequence>MDLHLTGKKALVTGASRGTGLAIAKALLAEGVRVAGCARTLTPALKESGAVPIACDVTAPDGPRDLVAEAADTLDGLDFLVNNVGGKDTYNSGGFLALDDAEWRRTLDLNFTSAVRVTRAALPHLLRQGGVIVNISSTAARVPAATTVDYGAAKAALNALTKALNEEFGPQGVRALTVSPGPINIERWSDPDGPAAILAAAFGVPQDELVAHLPQRFGLTTGHIAEPAHIGSLVAFLLSGQAASVAGADVRVDDGLVKAV</sequence>
<gene>
    <name evidence="5" type="ORF">HUT08_25695</name>
</gene>
<dbReference type="InterPro" id="IPR036291">
    <property type="entry name" value="NAD(P)-bd_dom_sf"/>
</dbReference>
<reference evidence="5 6" key="1">
    <citation type="submission" date="2020-06" db="EMBL/GenBank/DDBJ databases">
        <title>Genome mining for natural products.</title>
        <authorList>
            <person name="Zhang B."/>
            <person name="Shi J."/>
            <person name="Ge H."/>
        </authorList>
    </citation>
    <scope>NUCLEOTIDE SEQUENCE [LARGE SCALE GENOMIC DNA]</scope>
    <source>
        <strain evidence="5 6">NA00687</strain>
    </source>
</reference>
<comment type="similarity">
    <text evidence="1 3">Belongs to the short-chain dehydrogenases/reductases (SDR) family.</text>
</comment>
<evidence type="ECO:0000256" key="2">
    <source>
        <dbReference type="ARBA" id="ARBA00023002"/>
    </source>
</evidence>
<evidence type="ECO:0000313" key="5">
    <source>
        <dbReference type="EMBL" id="QKW52363.1"/>
    </source>
</evidence>
<evidence type="ECO:0000259" key="4">
    <source>
        <dbReference type="SMART" id="SM00822"/>
    </source>
</evidence>
<evidence type="ECO:0000313" key="6">
    <source>
        <dbReference type="Proteomes" id="UP000509303"/>
    </source>
</evidence>
<dbReference type="EMBL" id="CP054929">
    <property type="protein sequence ID" value="QKW52363.1"/>
    <property type="molecule type" value="Genomic_DNA"/>
</dbReference>
<proteinExistence type="inferred from homology"/>
<dbReference type="Proteomes" id="UP000509303">
    <property type="component" value="Chromosome"/>
</dbReference>
<name>A0A7H8ND29_9ACTN</name>
<dbReference type="PANTHER" id="PTHR42760:SF133">
    <property type="entry name" value="3-OXOACYL-[ACYL-CARRIER-PROTEIN] REDUCTASE"/>
    <property type="match status" value="1"/>
</dbReference>
<keyword evidence="2" id="KW-0560">Oxidoreductase</keyword>
<dbReference type="Pfam" id="PF00106">
    <property type="entry name" value="adh_short"/>
    <property type="match status" value="1"/>
</dbReference>
<dbReference type="CDD" id="cd05233">
    <property type="entry name" value="SDR_c"/>
    <property type="match status" value="1"/>
</dbReference>
<dbReference type="PANTHER" id="PTHR42760">
    <property type="entry name" value="SHORT-CHAIN DEHYDROGENASES/REDUCTASES FAMILY MEMBER"/>
    <property type="match status" value="1"/>
</dbReference>
<dbReference type="InterPro" id="IPR002347">
    <property type="entry name" value="SDR_fam"/>
</dbReference>
<dbReference type="FunFam" id="3.40.50.720:FF:000084">
    <property type="entry name" value="Short-chain dehydrogenase reductase"/>
    <property type="match status" value="1"/>
</dbReference>
<dbReference type="InterPro" id="IPR057326">
    <property type="entry name" value="KR_dom"/>
</dbReference>
<feature type="domain" description="Ketoreductase" evidence="4">
    <location>
        <begin position="8"/>
        <end position="191"/>
    </location>
</feature>
<organism evidence="5 6">
    <name type="scientific">Streptomyces buecherae</name>
    <dbReference type="NCBI Taxonomy" id="2763006"/>
    <lineage>
        <taxon>Bacteria</taxon>
        <taxon>Bacillati</taxon>
        <taxon>Actinomycetota</taxon>
        <taxon>Actinomycetes</taxon>
        <taxon>Kitasatosporales</taxon>
        <taxon>Streptomycetaceae</taxon>
        <taxon>Streptomyces</taxon>
    </lineage>
</organism>
<evidence type="ECO:0000256" key="1">
    <source>
        <dbReference type="ARBA" id="ARBA00006484"/>
    </source>
</evidence>
<dbReference type="GO" id="GO:0016616">
    <property type="term" value="F:oxidoreductase activity, acting on the CH-OH group of donors, NAD or NADP as acceptor"/>
    <property type="evidence" value="ECO:0007669"/>
    <property type="project" value="TreeGrafter"/>
</dbReference>
<dbReference type="RefSeq" id="WP_176164067.1">
    <property type="nucleotide sequence ID" value="NZ_CP054929.1"/>
</dbReference>
<keyword evidence="6" id="KW-1185">Reference proteome</keyword>
<dbReference type="PRINTS" id="PR00080">
    <property type="entry name" value="SDRFAMILY"/>
</dbReference>
<dbReference type="SUPFAM" id="SSF51735">
    <property type="entry name" value="NAD(P)-binding Rossmann-fold domains"/>
    <property type="match status" value="1"/>
</dbReference>
<dbReference type="AlphaFoldDB" id="A0A7H8ND29"/>
<dbReference type="SMART" id="SM00822">
    <property type="entry name" value="PKS_KR"/>
    <property type="match status" value="1"/>
</dbReference>
<evidence type="ECO:0000256" key="3">
    <source>
        <dbReference type="RuleBase" id="RU000363"/>
    </source>
</evidence>
<protein>
    <submittedName>
        <fullName evidence="5">SDR family NAD(P)-dependent oxidoreductase</fullName>
    </submittedName>
</protein>
<accession>A0A7H8ND29</accession>
<dbReference type="PRINTS" id="PR00081">
    <property type="entry name" value="GDHRDH"/>
</dbReference>